<reference evidence="3" key="1">
    <citation type="submission" date="2016-04" db="EMBL/GenBank/DDBJ databases">
        <title>Comparative genomics of biotechnologically important yeasts.</title>
        <authorList>
            <consortium name="DOE Joint Genome Institute"/>
            <person name="Riley R."/>
            <person name="Haridas S."/>
            <person name="Wolfe K.H."/>
            <person name="Lopes M.R."/>
            <person name="Hittinger C.T."/>
            <person name="Goker M."/>
            <person name="Salamov A."/>
            <person name="Wisecaver J."/>
            <person name="Long T.M."/>
            <person name="Aerts A.L."/>
            <person name="Barry K."/>
            <person name="Choi C."/>
            <person name="Clum A."/>
            <person name="Coughlan A.Y."/>
            <person name="Deshpande S."/>
            <person name="Douglass A.P."/>
            <person name="Hanson S.J."/>
            <person name="Klenk H.-P."/>
            <person name="Labutti K."/>
            <person name="Lapidus A."/>
            <person name="Lindquist E."/>
            <person name="Lipzen A."/>
            <person name="Meier-Kolthoff J.P."/>
            <person name="Ohm R.A."/>
            <person name="Otillar R.P."/>
            <person name="Pangilinan J."/>
            <person name="Peng Y."/>
            <person name="Rokas A."/>
            <person name="Rosa C.A."/>
            <person name="Scheuner C."/>
            <person name="Sibirny A.A."/>
            <person name="Slot J.C."/>
            <person name="Stielow J.B."/>
            <person name="Sun H."/>
            <person name="Kurtzman C.P."/>
            <person name="Blackwell M."/>
            <person name="Grigoriev I.V."/>
            <person name="Jeffries T.W."/>
        </authorList>
    </citation>
    <scope>NUCLEOTIDE SEQUENCE [LARGE SCALE GENOMIC DNA]</scope>
    <source>
        <strain evidence="3">NRRL YB-2248</strain>
    </source>
</reference>
<proteinExistence type="predicted"/>
<evidence type="ECO:0000313" key="3">
    <source>
        <dbReference type="Proteomes" id="UP000094801"/>
    </source>
</evidence>
<evidence type="ECO:0000256" key="1">
    <source>
        <dbReference type="SAM" id="MobiDB-lite"/>
    </source>
</evidence>
<dbReference type="OrthoDB" id="2122308at2759"/>
<protein>
    <recommendedName>
        <fullName evidence="4">Hyaluronan/mRNA-binding protein domain-containing protein</fullName>
    </recommendedName>
</protein>
<keyword evidence="3" id="KW-1185">Reference proteome</keyword>
<organism evidence="2 3">
    <name type="scientific">[Candida] arabinofermentans NRRL YB-2248</name>
    <dbReference type="NCBI Taxonomy" id="983967"/>
    <lineage>
        <taxon>Eukaryota</taxon>
        <taxon>Fungi</taxon>
        <taxon>Dikarya</taxon>
        <taxon>Ascomycota</taxon>
        <taxon>Saccharomycotina</taxon>
        <taxon>Pichiomycetes</taxon>
        <taxon>Pichiales</taxon>
        <taxon>Pichiaceae</taxon>
        <taxon>Ogataea</taxon>
        <taxon>Ogataea/Candida clade</taxon>
    </lineage>
</organism>
<name>A0A1E4T682_9ASCO</name>
<accession>A0A1E4T682</accession>
<feature type="region of interest" description="Disordered" evidence="1">
    <location>
        <begin position="1"/>
        <end position="96"/>
    </location>
</feature>
<feature type="compositionally biased region" description="Polar residues" evidence="1">
    <location>
        <begin position="10"/>
        <end position="27"/>
    </location>
</feature>
<evidence type="ECO:0000313" key="2">
    <source>
        <dbReference type="EMBL" id="ODV87256.1"/>
    </source>
</evidence>
<dbReference type="EMBL" id="KV453848">
    <property type="protein sequence ID" value="ODV87256.1"/>
    <property type="molecule type" value="Genomic_DNA"/>
</dbReference>
<sequence length="96" mass="11018">MARTQKWNDKGSNSEPRFFTHTGNYGESPNHVKKDGFGKGNWGKQGDELEDLMSNGEIPPVFKKERRGSNHSLNEERIKKVQQATFEHINDDEAEE</sequence>
<dbReference type="STRING" id="983967.A0A1E4T682"/>
<dbReference type="Proteomes" id="UP000094801">
    <property type="component" value="Unassembled WGS sequence"/>
</dbReference>
<dbReference type="AlphaFoldDB" id="A0A1E4T682"/>
<gene>
    <name evidence="2" type="ORF">CANARDRAFT_26675</name>
</gene>
<evidence type="ECO:0008006" key="4">
    <source>
        <dbReference type="Google" id="ProtNLM"/>
    </source>
</evidence>